<feature type="domain" description="Out at first C-terminal" evidence="4">
    <location>
        <begin position="200"/>
        <end position="268"/>
    </location>
</feature>
<evidence type="ECO:0008006" key="7">
    <source>
        <dbReference type="Google" id="ProtNLM"/>
    </source>
</evidence>
<comment type="similarity">
    <text evidence="1">Belongs to the OAF family.</text>
</comment>
<dbReference type="Pfam" id="PF22873">
    <property type="entry name" value="OAF_C"/>
    <property type="match status" value="1"/>
</dbReference>
<evidence type="ECO:0000313" key="6">
    <source>
        <dbReference type="Proteomes" id="UP000828390"/>
    </source>
</evidence>
<dbReference type="Proteomes" id="UP000828390">
    <property type="component" value="Unassembled WGS sequence"/>
</dbReference>
<evidence type="ECO:0000259" key="3">
    <source>
        <dbReference type="Pfam" id="PF14941"/>
    </source>
</evidence>
<dbReference type="AlphaFoldDB" id="A0A9D3YN54"/>
<comment type="caution">
    <text evidence="5">The sequence shown here is derived from an EMBL/GenBank/DDBJ whole genome shotgun (WGS) entry which is preliminary data.</text>
</comment>
<organism evidence="5 6">
    <name type="scientific">Dreissena polymorpha</name>
    <name type="common">Zebra mussel</name>
    <name type="synonym">Mytilus polymorpha</name>
    <dbReference type="NCBI Taxonomy" id="45954"/>
    <lineage>
        <taxon>Eukaryota</taxon>
        <taxon>Metazoa</taxon>
        <taxon>Spiralia</taxon>
        <taxon>Lophotrochozoa</taxon>
        <taxon>Mollusca</taxon>
        <taxon>Bivalvia</taxon>
        <taxon>Autobranchia</taxon>
        <taxon>Heteroconchia</taxon>
        <taxon>Euheterodonta</taxon>
        <taxon>Imparidentia</taxon>
        <taxon>Neoheterodontei</taxon>
        <taxon>Myida</taxon>
        <taxon>Dreissenoidea</taxon>
        <taxon>Dreissenidae</taxon>
        <taxon>Dreissena</taxon>
    </lineage>
</organism>
<dbReference type="InterPro" id="IPR053897">
    <property type="entry name" value="Oaf_C"/>
</dbReference>
<dbReference type="PANTHER" id="PTHR13423:SF2">
    <property type="entry name" value="OUT AT FIRST PROTEIN HOMOLOG"/>
    <property type="match status" value="1"/>
</dbReference>
<protein>
    <recommendedName>
        <fullName evidence="7">Out at first protein</fullName>
    </recommendedName>
</protein>
<keyword evidence="2" id="KW-0732">Signal</keyword>
<keyword evidence="6" id="KW-1185">Reference proteome</keyword>
<reference evidence="5" key="2">
    <citation type="submission" date="2020-11" db="EMBL/GenBank/DDBJ databases">
        <authorList>
            <person name="McCartney M.A."/>
            <person name="Auch B."/>
            <person name="Kono T."/>
            <person name="Mallez S."/>
            <person name="Becker A."/>
            <person name="Gohl D.M."/>
            <person name="Silverstein K.A.T."/>
            <person name="Koren S."/>
            <person name="Bechman K.B."/>
            <person name="Herman A."/>
            <person name="Abrahante J.E."/>
            <person name="Garbe J."/>
        </authorList>
    </citation>
    <scope>NUCLEOTIDE SEQUENCE</scope>
    <source>
        <strain evidence="5">Duluth1</strain>
        <tissue evidence="5">Whole animal</tissue>
    </source>
</reference>
<evidence type="ECO:0000259" key="4">
    <source>
        <dbReference type="Pfam" id="PF22873"/>
    </source>
</evidence>
<feature type="domain" description="Out at first protein BRICHOS-like" evidence="3">
    <location>
        <begin position="25"/>
        <end position="174"/>
    </location>
</feature>
<gene>
    <name evidence="5" type="ORF">DPMN_076840</name>
</gene>
<evidence type="ECO:0000313" key="5">
    <source>
        <dbReference type="EMBL" id="KAH3701844.1"/>
    </source>
</evidence>
<dbReference type="OrthoDB" id="5947176at2759"/>
<dbReference type="Pfam" id="PF14941">
    <property type="entry name" value="OAF_N"/>
    <property type="match status" value="1"/>
</dbReference>
<reference evidence="5" key="1">
    <citation type="journal article" date="2019" name="bioRxiv">
        <title>The Genome of the Zebra Mussel, Dreissena polymorpha: A Resource for Invasive Species Research.</title>
        <authorList>
            <person name="McCartney M.A."/>
            <person name="Auch B."/>
            <person name="Kono T."/>
            <person name="Mallez S."/>
            <person name="Zhang Y."/>
            <person name="Obille A."/>
            <person name="Becker A."/>
            <person name="Abrahante J.E."/>
            <person name="Garbe J."/>
            <person name="Badalamenti J.P."/>
            <person name="Herman A."/>
            <person name="Mangelson H."/>
            <person name="Liachko I."/>
            <person name="Sullivan S."/>
            <person name="Sone E.D."/>
            <person name="Koren S."/>
            <person name="Silverstein K.A.T."/>
            <person name="Beckman K.B."/>
            <person name="Gohl D.M."/>
        </authorList>
    </citation>
    <scope>NUCLEOTIDE SEQUENCE</scope>
    <source>
        <strain evidence="5">Duluth1</strain>
        <tissue evidence="5">Whole animal</tissue>
    </source>
</reference>
<evidence type="ECO:0000256" key="1">
    <source>
        <dbReference type="ARBA" id="ARBA00005786"/>
    </source>
</evidence>
<name>A0A9D3YN54_DREPO</name>
<dbReference type="InterPro" id="IPR053894">
    <property type="entry name" value="OAF_N"/>
</dbReference>
<sequence>MAGLFHCTLILSLFTCTFIAHICGQLVINVKNNGGDVERQSIEANTTADTVLLEFLSKDGTHVTQFIDFKSDVQVFKVYVPWEEERGIVQPYPQVMCFVTRFGKNEFISSDAMSKLRQKNPTAIRSPEEDRGMETRELNLAVNLEKSGVLSPYLKSVCENAADAIYAQDSDIKLLAQVLNKDLNAMMSATNSSVTGNGTRCKDVSDIKKSCLCQLHICIGWYPCGLKYCRGKDSSGKVVNYRCGIKTCKRCLVFKYPVNQKMLCLWDDL</sequence>
<evidence type="ECO:0000256" key="2">
    <source>
        <dbReference type="SAM" id="SignalP"/>
    </source>
</evidence>
<dbReference type="InterPro" id="IPR026315">
    <property type="entry name" value="Oaf"/>
</dbReference>
<dbReference type="PANTHER" id="PTHR13423">
    <property type="entry name" value="OUT AT FIRST"/>
    <property type="match status" value="1"/>
</dbReference>
<dbReference type="EMBL" id="JAIWYP010000015">
    <property type="protein sequence ID" value="KAH3701844.1"/>
    <property type="molecule type" value="Genomic_DNA"/>
</dbReference>
<proteinExistence type="inferred from homology"/>
<feature type="signal peptide" evidence="2">
    <location>
        <begin position="1"/>
        <end position="24"/>
    </location>
</feature>
<feature type="chain" id="PRO_5039402046" description="Out at first protein" evidence="2">
    <location>
        <begin position="25"/>
        <end position="269"/>
    </location>
</feature>
<accession>A0A9D3YN54</accession>